<dbReference type="RefSeq" id="WP_090328686.1">
    <property type="nucleotide sequence ID" value="NZ_FNSL01000001.1"/>
</dbReference>
<dbReference type="CDD" id="cd12797">
    <property type="entry name" value="M23_peptidase"/>
    <property type="match status" value="1"/>
</dbReference>
<feature type="domain" description="M23ase beta-sheet core" evidence="2">
    <location>
        <begin position="207"/>
        <end position="295"/>
    </location>
</feature>
<dbReference type="Gene3D" id="2.70.70.10">
    <property type="entry name" value="Glucose Permease (Domain IIA)"/>
    <property type="match status" value="1"/>
</dbReference>
<dbReference type="EMBL" id="FNSL01000001">
    <property type="protein sequence ID" value="SEB54898.1"/>
    <property type="molecule type" value="Genomic_DNA"/>
</dbReference>
<name>A0A1H4KA15_9HYPH</name>
<proteinExistence type="predicted"/>
<dbReference type="Proteomes" id="UP000199064">
    <property type="component" value="Unassembled WGS sequence"/>
</dbReference>
<sequence length="334" mass="36748">MIIRKLTGLLSGVVAVAAGSGVYAQEPDLRTLELGRHFTEVFQTGSAEDVWSRMSGKMQAALGSLNHLKGFQASVRLTFGPQTGILDEQTERRSTLRTYRRRATHASGADVVWQWSFGPDDSIAGFYVRRVPEEAVSTHLNYETRAALRLPFEGEWYVFWGGRTLEENYHAETPAQRFAYDFVVHKDGKSHSGDGARLTDYHCWDRAILAPADGTVVARVDGLPDQAIGETDAQRPAGNHVVLDLGEGEFVFLAHLRRGSVTVETGERVRSGQEIGRCGNSGNTSEPHLHMHMQTTPDLTAGEGLPAQFQNYRADGVLQERGEPVRGQTVTVGD</sequence>
<dbReference type="SUPFAM" id="SSF51261">
    <property type="entry name" value="Duplicated hybrid motif"/>
    <property type="match status" value="1"/>
</dbReference>
<evidence type="ECO:0000313" key="4">
    <source>
        <dbReference type="Proteomes" id="UP000199064"/>
    </source>
</evidence>
<dbReference type="PANTHER" id="PTHR21666:SF270">
    <property type="entry name" value="MUREIN HYDROLASE ACTIVATOR ENVC"/>
    <property type="match status" value="1"/>
</dbReference>
<evidence type="ECO:0000313" key="3">
    <source>
        <dbReference type="EMBL" id="SEB54898.1"/>
    </source>
</evidence>
<dbReference type="GO" id="GO:0004222">
    <property type="term" value="F:metalloendopeptidase activity"/>
    <property type="evidence" value="ECO:0007669"/>
    <property type="project" value="TreeGrafter"/>
</dbReference>
<dbReference type="Pfam" id="PF01551">
    <property type="entry name" value="Peptidase_M23"/>
    <property type="match status" value="1"/>
</dbReference>
<dbReference type="InterPro" id="IPR011055">
    <property type="entry name" value="Dup_hybrid_motif"/>
</dbReference>
<keyword evidence="1" id="KW-0732">Signal</keyword>
<evidence type="ECO:0000256" key="1">
    <source>
        <dbReference type="SAM" id="SignalP"/>
    </source>
</evidence>
<gene>
    <name evidence="3" type="ORF">SAMN05216452_2055</name>
</gene>
<protein>
    <submittedName>
        <fullName evidence="3">Peptidase family M23</fullName>
    </submittedName>
</protein>
<dbReference type="InterPro" id="IPR050570">
    <property type="entry name" value="Cell_wall_metabolism_enzyme"/>
</dbReference>
<accession>A0A1H4KA15</accession>
<dbReference type="PANTHER" id="PTHR21666">
    <property type="entry name" value="PEPTIDASE-RELATED"/>
    <property type="match status" value="1"/>
</dbReference>
<feature type="chain" id="PRO_5011731177" evidence="1">
    <location>
        <begin position="25"/>
        <end position="334"/>
    </location>
</feature>
<feature type="signal peptide" evidence="1">
    <location>
        <begin position="1"/>
        <end position="24"/>
    </location>
</feature>
<reference evidence="4" key="1">
    <citation type="submission" date="2016-10" db="EMBL/GenBank/DDBJ databases">
        <authorList>
            <person name="Varghese N."/>
            <person name="Submissions S."/>
        </authorList>
    </citation>
    <scope>NUCLEOTIDE SEQUENCE [LARGE SCALE GENOMIC DNA]</scope>
    <source>
        <strain evidence="4">ES.061</strain>
    </source>
</reference>
<dbReference type="InterPro" id="IPR016047">
    <property type="entry name" value="M23ase_b-sheet_dom"/>
</dbReference>
<evidence type="ECO:0000259" key="2">
    <source>
        <dbReference type="Pfam" id="PF01551"/>
    </source>
</evidence>
<dbReference type="AlphaFoldDB" id="A0A1H4KA15"/>
<keyword evidence="4" id="KW-1185">Reference proteome</keyword>
<organism evidence="3 4">
    <name type="scientific">Nitratireductor aquibiodomus</name>
    <dbReference type="NCBI Taxonomy" id="204799"/>
    <lineage>
        <taxon>Bacteria</taxon>
        <taxon>Pseudomonadati</taxon>
        <taxon>Pseudomonadota</taxon>
        <taxon>Alphaproteobacteria</taxon>
        <taxon>Hyphomicrobiales</taxon>
        <taxon>Phyllobacteriaceae</taxon>
        <taxon>Nitratireductor</taxon>
    </lineage>
</organism>